<organism evidence="2 3">
    <name type="scientific">Diplodia seriata</name>
    <dbReference type="NCBI Taxonomy" id="420778"/>
    <lineage>
        <taxon>Eukaryota</taxon>
        <taxon>Fungi</taxon>
        <taxon>Dikarya</taxon>
        <taxon>Ascomycota</taxon>
        <taxon>Pezizomycotina</taxon>
        <taxon>Dothideomycetes</taxon>
        <taxon>Dothideomycetes incertae sedis</taxon>
        <taxon>Botryosphaeriales</taxon>
        <taxon>Botryosphaeriaceae</taxon>
        <taxon>Diplodia</taxon>
    </lineage>
</organism>
<reference evidence="2 3" key="1">
    <citation type="submission" date="2024-02" db="EMBL/GenBank/DDBJ databases">
        <title>De novo assembly and annotation of 12 fungi associated with fruit tree decline syndrome in Ontario, Canada.</title>
        <authorList>
            <person name="Sulman M."/>
            <person name="Ellouze W."/>
            <person name="Ilyukhin E."/>
        </authorList>
    </citation>
    <scope>NUCLEOTIDE SEQUENCE [LARGE SCALE GENOMIC DNA]</scope>
    <source>
        <strain evidence="2 3">FDS-637</strain>
    </source>
</reference>
<feature type="region of interest" description="Disordered" evidence="1">
    <location>
        <begin position="1"/>
        <end position="157"/>
    </location>
</feature>
<accession>A0ABR3CWS2</accession>
<name>A0ABR3CWS2_9PEZI</name>
<gene>
    <name evidence="2" type="ORF">SLS55_001322</name>
</gene>
<feature type="compositionally biased region" description="Low complexity" evidence="1">
    <location>
        <begin position="118"/>
        <end position="139"/>
    </location>
</feature>
<keyword evidence="3" id="KW-1185">Reference proteome</keyword>
<dbReference type="RefSeq" id="XP_066638097.1">
    <property type="nucleotide sequence ID" value="XM_066772818.1"/>
</dbReference>
<comment type="caution">
    <text evidence="2">The sequence shown here is derived from an EMBL/GenBank/DDBJ whole genome shotgun (WGS) entry which is preliminary data.</text>
</comment>
<feature type="compositionally biased region" description="Basic and acidic residues" evidence="1">
    <location>
        <begin position="63"/>
        <end position="96"/>
    </location>
</feature>
<protein>
    <submittedName>
        <fullName evidence="2">Uncharacterized protein</fullName>
    </submittedName>
</protein>
<evidence type="ECO:0000313" key="2">
    <source>
        <dbReference type="EMBL" id="KAL0265357.1"/>
    </source>
</evidence>
<sequence>MLTRIDLNPASPTDEHHPDSHHHHNNSASTRRSASILAPPLSPTDAAAANIPPSPHDHRRRSMLRDLLHLRGHDANSTSEERLAMARRMAIDRNSRDANMVASPPPPGEDDRRRSRRLSNLFRPGRHGGAATTGVGEAALPQPPAPVHDGGAGAASR</sequence>
<dbReference type="Proteomes" id="UP001430584">
    <property type="component" value="Unassembled WGS sequence"/>
</dbReference>
<dbReference type="GeneID" id="92005407"/>
<evidence type="ECO:0000313" key="3">
    <source>
        <dbReference type="Proteomes" id="UP001430584"/>
    </source>
</evidence>
<evidence type="ECO:0000256" key="1">
    <source>
        <dbReference type="SAM" id="MobiDB-lite"/>
    </source>
</evidence>
<proteinExistence type="predicted"/>
<dbReference type="EMBL" id="JAJVCZ030000001">
    <property type="protein sequence ID" value="KAL0265357.1"/>
    <property type="molecule type" value="Genomic_DNA"/>
</dbReference>